<name>A0ABD2QB23_9PLAT</name>
<evidence type="ECO:0000313" key="1">
    <source>
        <dbReference type="EMBL" id="KAL3316724.1"/>
    </source>
</evidence>
<dbReference type="AlphaFoldDB" id="A0ABD2QB23"/>
<keyword evidence="2" id="KW-1185">Reference proteome</keyword>
<comment type="caution">
    <text evidence="1">The sequence shown here is derived from an EMBL/GenBank/DDBJ whole genome shotgun (WGS) entry which is preliminary data.</text>
</comment>
<accession>A0ABD2QB23</accession>
<sequence length="85" mass="10087">MMRLELMNSQVYIDGIIILPHGFWLTCAGIRPLSRIWFLYWNDLARLSVRPKAPRDQRVDVLFIIIDTIEVKAYPGESELYVHRR</sequence>
<gene>
    <name evidence="1" type="ORF">Ciccas_004631</name>
</gene>
<reference evidence="1 2" key="1">
    <citation type="submission" date="2024-11" db="EMBL/GenBank/DDBJ databases">
        <title>Adaptive evolution of stress response genes in parasites aligns with host niche diversity.</title>
        <authorList>
            <person name="Hahn C."/>
            <person name="Resl P."/>
        </authorList>
    </citation>
    <scope>NUCLEOTIDE SEQUENCE [LARGE SCALE GENOMIC DNA]</scope>
    <source>
        <strain evidence="1">EGGRZ-B1_66</strain>
        <tissue evidence="1">Body</tissue>
    </source>
</reference>
<dbReference type="EMBL" id="JBJKFK010000492">
    <property type="protein sequence ID" value="KAL3316724.1"/>
    <property type="molecule type" value="Genomic_DNA"/>
</dbReference>
<dbReference type="Proteomes" id="UP001626550">
    <property type="component" value="Unassembled WGS sequence"/>
</dbReference>
<evidence type="ECO:0000313" key="2">
    <source>
        <dbReference type="Proteomes" id="UP001626550"/>
    </source>
</evidence>
<organism evidence="1 2">
    <name type="scientific">Cichlidogyrus casuarinus</name>
    <dbReference type="NCBI Taxonomy" id="1844966"/>
    <lineage>
        <taxon>Eukaryota</taxon>
        <taxon>Metazoa</taxon>
        <taxon>Spiralia</taxon>
        <taxon>Lophotrochozoa</taxon>
        <taxon>Platyhelminthes</taxon>
        <taxon>Monogenea</taxon>
        <taxon>Monopisthocotylea</taxon>
        <taxon>Dactylogyridea</taxon>
        <taxon>Ancyrocephalidae</taxon>
        <taxon>Cichlidogyrus</taxon>
    </lineage>
</organism>
<protein>
    <submittedName>
        <fullName evidence="1">Uncharacterized protein</fullName>
    </submittedName>
</protein>
<proteinExistence type="predicted"/>